<dbReference type="InterPro" id="IPR011990">
    <property type="entry name" value="TPR-like_helical_dom_sf"/>
</dbReference>
<dbReference type="Proteomes" id="UP001054902">
    <property type="component" value="Unassembled WGS sequence"/>
</dbReference>
<dbReference type="PANTHER" id="PTHR14374">
    <property type="entry name" value="FOIE GRAS"/>
    <property type="match status" value="1"/>
</dbReference>
<evidence type="ECO:0008006" key="4">
    <source>
        <dbReference type="Google" id="ProtNLM"/>
    </source>
</evidence>
<feature type="region of interest" description="Disordered" evidence="1">
    <location>
        <begin position="413"/>
        <end position="435"/>
    </location>
</feature>
<name>A0AAD3CLA6_9STRA</name>
<dbReference type="Gene3D" id="1.25.40.10">
    <property type="entry name" value="Tetratricopeptide repeat domain"/>
    <property type="match status" value="1"/>
</dbReference>
<feature type="compositionally biased region" description="Pro residues" evidence="1">
    <location>
        <begin position="424"/>
        <end position="433"/>
    </location>
</feature>
<gene>
    <name evidence="2" type="ORF">CTEN210_04618</name>
</gene>
<protein>
    <recommendedName>
        <fullName evidence="4">Trafficking protein particle complex subunit 11</fullName>
    </recommendedName>
</protein>
<accession>A0AAD3CLA6</accession>
<reference evidence="2 3" key="1">
    <citation type="journal article" date="2021" name="Sci. Rep.">
        <title>The genome of the diatom Chaetoceros tenuissimus carries an ancient integrated fragment of an extant virus.</title>
        <authorList>
            <person name="Hongo Y."/>
            <person name="Kimura K."/>
            <person name="Takaki Y."/>
            <person name="Yoshida Y."/>
            <person name="Baba S."/>
            <person name="Kobayashi G."/>
            <person name="Nagasaki K."/>
            <person name="Hano T."/>
            <person name="Tomaru Y."/>
        </authorList>
    </citation>
    <scope>NUCLEOTIDE SEQUENCE [LARGE SCALE GENOMIC DNA]</scope>
    <source>
        <strain evidence="2 3">NIES-3715</strain>
    </source>
</reference>
<comment type="caution">
    <text evidence="2">The sequence shown here is derived from an EMBL/GenBank/DDBJ whole genome shotgun (WGS) entry which is preliminary data.</text>
</comment>
<keyword evidence="3" id="KW-1185">Reference proteome</keyword>
<evidence type="ECO:0000313" key="2">
    <source>
        <dbReference type="EMBL" id="GFH48142.1"/>
    </source>
</evidence>
<dbReference type="PANTHER" id="PTHR14374:SF0">
    <property type="entry name" value="TRAFFICKING PROTEIN PARTICLE COMPLEX SUBUNIT 11"/>
    <property type="match status" value="1"/>
</dbReference>
<organism evidence="2 3">
    <name type="scientific">Chaetoceros tenuissimus</name>
    <dbReference type="NCBI Taxonomy" id="426638"/>
    <lineage>
        <taxon>Eukaryota</taxon>
        <taxon>Sar</taxon>
        <taxon>Stramenopiles</taxon>
        <taxon>Ochrophyta</taxon>
        <taxon>Bacillariophyta</taxon>
        <taxon>Coscinodiscophyceae</taxon>
        <taxon>Chaetocerotophycidae</taxon>
        <taxon>Chaetocerotales</taxon>
        <taxon>Chaetocerotaceae</taxon>
        <taxon>Chaetoceros</taxon>
    </lineage>
</organism>
<feature type="region of interest" description="Disordered" evidence="1">
    <location>
        <begin position="51"/>
        <end position="71"/>
    </location>
</feature>
<proteinExistence type="predicted"/>
<dbReference type="EMBL" id="BLLK01000027">
    <property type="protein sequence ID" value="GFH48142.1"/>
    <property type="molecule type" value="Genomic_DNA"/>
</dbReference>
<evidence type="ECO:0000313" key="3">
    <source>
        <dbReference type="Proteomes" id="UP001054902"/>
    </source>
</evidence>
<evidence type="ECO:0000256" key="1">
    <source>
        <dbReference type="SAM" id="MobiDB-lite"/>
    </source>
</evidence>
<sequence length="1508" mass="168680">MDSYPEEWIDGVKPLIFAVDSVFSSDSSPAASINQKSKAFEAFYKYISSKTPQHPKTEKAPVPSDPLSDMLSSDPSIAVAAAIKTLPSFTMRSSKPKHTNPDFFAHARVVPVSHRHAFPPSKDPHGNQNAVAKLNSSLYSARNLQTPPNTGAPNPISPFNAILAKNPVQGILPEGWIEKHTHALPSTLLLVTTLSLTTSAYEQAQLEQYLATTIEHITASCAKKRECPIHIVCLVERSSSGSIPTMKEMTIEQERIGSIRAVCRLSTGAVSVLHYYHDNDSKNTIFVQDHFQKLQQAVESESMLYYLTQVRRCKRKHSNLYHEKFVDLLPYAARYCIKIAIFYEFQGCVDTERGQKSIRYWKEAYRNVTDYYKYLQNKCATGTKAKFKVETESYISKVTISDDDALTAMTDPRPSNEVEISSSIPPPPPPPDTIPASVSDDGVEVALTYSPNSGNHKLSIENNENQEEEFIPNTYNHDESNVVEDGLQTTMSPSPSIDVLLHSPDMIQQCRAVADFLNIKLLLNNYATEIKILAENGNDTSEKNKEKGNSFNTLADQINLHSQLFLSRPNSLQRNKAKNIIDVEWHFLSFVARQRLTLAEFLSKYPITSNLNITLDSEVASICNPFFQYISCGEAYLLLNSYTSRLDKEQVLNETMNSDISDAMQRYVGSYCKQDVEILWEEQLKEDKLGKAFQYLNRSVDLVSEEKCAPSTHAFLGRVYYLMGGILMKQKKYDSALEYLTKVSSMVNRFSSLKLAVQRSISKCQSMINANIGSKDALSQIFDCDTNTYLTKTELKTLFHATNRDGDLSDTDRTIEQMKRPLEYCLSFPFGISATEGDSVVANLHLYSNMPFRIDIVDIDLDLNVGKVKCNEKNISLHCNQKRVLECEVVIPHGSLDAADAKILERQHVKKTRPTTFGLTKIGGAVFSSHSGPKPSGGLVVCCLRATLKITATTYSEDPITITLPNVYRGSFPSDTGNNSGETKRVSLDEDNFIYSAWSRPNCFSMGRGPRCLRILRAQALMRVIDLTSEEVNNKAMEGTINRYLLKLESDQFEKCLNVRMRVSCASWLDTDIDDDNSDDQESQKEKSIPSRLPLIVTNLPTSRKSVHIKELPGWREMGRDGEERIDEWIELKDCIQRGSCILANVDLYRPLSSTQQASDFNCKTRFTVDIAYDQIRLDQLEEKHEPTQVISTYQNTVTWCCPFSAKFGILPTKGSSLPSGSRHPANFVGNDELSAERKSVLSGNFVQVSCTVSSHDASNNLSVQIKDVKFEAPSGSNVCDVTLIGSNNLTSEDRKILFEPKSKSFFEQLRNGSKLKIGYTVRPSMNVDHISKSESPQAVSTPLGAISINWSPLELLHSLDIDSSHISSEYKGVHGPLPLQNLPRLVLNGPNIYVEETPFKASFNITPSIPRVSTPFDVKYKVVNKSDLQQRIRVSMVENEDNSNSMLVSGIINGDILLGPQEDIILGYTLLVTESGKISLPTLEVVSLRYNTWIVKSSQQDTIYVLP</sequence>